<name>A0A4Q1JS33_9BACT</name>
<reference evidence="1 2" key="1">
    <citation type="submission" date="2019-01" db="EMBL/GenBank/DDBJ databases">
        <title>Ancylomarina salipaludis sp. nov., isolated from a salt marsh.</title>
        <authorList>
            <person name="Yoon J.-H."/>
        </authorList>
    </citation>
    <scope>NUCLEOTIDE SEQUENCE [LARGE SCALE GENOMIC DNA]</scope>
    <source>
        <strain evidence="1 2">SHSM-M15</strain>
    </source>
</reference>
<dbReference type="EMBL" id="SAXA01000001">
    <property type="protein sequence ID" value="RXQ97721.1"/>
    <property type="molecule type" value="Genomic_DNA"/>
</dbReference>
<dbReference type="OrthoDB" id="1100725at2"/>
<evidence type="ECO:0000313" key="2">
    <source>
        <dbReference type="Proteomes" id="UP000289703"/>
    </source>
</evidence>
<evidence type="ECO:0000313" key="1">
    <source>
        <dbReference type="EMBL" id="RXQ97721.1"/>
    </source>
</evidence>
<organism evidence="1 2">
    <name type="scientific">Ancylomarina salipaludis</name>
    <dbReference type="NCBI Taxonomy" id="2501299"/>
    <lineage>
        <taxon>Bacteria</taxon>
        <taxon>Pseudomonadati</taxon>
        <taxon>Bacteroidota</taxon>
        <taxon>Bacteroidia</taxon>
        <taxon>Marinilabiliales</taxon>
        <taxon>Marinifilaceae</taxon>
        <taxon>Ancylomarina</taxon>
    </lineage>
</organism>
<comment type="caution">
    <text evidence="1">The sequence shown here is derived from an EMBL/GenBank/DDBJ whole genome shotgun (WGS) entry which is preliminary data.</text>
</comment>
<dbReference type="RefSeq" id="WP_129252485.1">
    <property type="nucleotide sequence ID" value="NZ_SAXA01000001.1"/>
</dbReference>
<dbReference type="Proteomes" id="UP000289703">
    <property type="component" value="Unassembled WGS sequence"/>
</dbReference>
<dbReference type="AlphaFoldDB" id="A0A4Q1JS33"/>
<keyword evidence="2" id="KW-1185">Reference proteome</keyword>
<protein>
    <submittedName>
        <fullName evidence="1">Uncharacterized protein</fullName>
    </submittedName>
</protein>
<accession>A0A4Q1JS33</accession>
<gene>
    <name evidence="1" type="ORF">EO244_02225</name>
</gene>
<sequence length="222" mass="25839">MNNKLIIQLIKNNIEEIQNLINHFQHEENDLKDGFPLLESRLLSLNNDINILKLNINNHSTPNPDTISEEAISTDELQTILKEDNLINEESNDQINEKDIATISSTPGQKEMEILAPIEEKFEINVSTLNDKLQAERGGNLQEKIQRSKLVDIQTAIGINDQFLFIRELFNNKPEDYKSAIQYINNQADYDKIVTHFNQTRKWDKDDNSVIQFFDLIKRKFE</sequence>
<proteinExistence type="predicted"/>